<evidence type="ECO:0000313" key="3">
    <source>
        <dbReference type="Proteomes" id="UP000265618"/>
    </source>
</evidence>
<reference evidence="2 3" key="1">
    <citation type="journal article" date="2018" name="PLoS ONE">
        <title>The draft genome of Kipferlia bialata reveals reductive genome evolution in fornicate parasites.</title>
        <authorList>
            <person name="Tanifuji G."/>
            <person name="Takabayashi S."/>
            <person name="Kume K."/>
            <person name="Takagi M."/>
            <person name="Nakayama T."/>
            <person name="Kamikawa R."/>
            <person name="Inagaki Y."/>
            <person name="Hashimoto T."/>
        </authorList>
    </citation>
    <scope>NUCLEOTIDE SEQUENCE [LARGE SCALE GENOMIC DNA]</scope>
    <source>
        <strain evidence="2">NY0173</strain>
    </source>
</reference>
<comment type="caution">
    <text evidence="2">The sequence shown here is derived from an EMBL/GenBank/DDBJ whole genome shotgun (WGS) entry which is preliminary data.</text>
</comment>
<feature type="compositionally biased region" description="Low complexity" evidence="1">
    <location>
        <begin position="10"/>
        <end position="26"/>
    </location>
</feature>
<gene>
    <name evidence="2" type="ORF">KIPB_010782</name>
</gene>
<feature type="region of interest" description="Disordered" evidence="1">
    <location>
        <begin position="1"/>
        <end position="26"/>
    </location>
</feature>
<dbReference type="Proteomes" id="UP000265618">
    <property type="component" value="Unassembled WGS sequence"/>
</dbReference>
<dbReference type="AlphaFoldDB" id="A0A391NUC1"/>
<name>A0A391NUC1_9EUKA</name>
<dbReference type="EMBL" id="BDIP01004135">
    <property type="protein sequence ID" value="GCA63586.1"/>
    <property type="molecule type" value="Genomic_DNA"/>
</dbReference>
<accession>A0A391NUC1</accession>
<protein>
    <submittedName>
        <fullName evidence="2">Uncharacterized protein</fullName>
    </submittedName>
</protein>
<organism evidence="2 3">
    <name type="scientific">Kipferlia bialata</name>
    <dbReference type="NCBI Taxonomy" id="797122"/>
    <lineage>
        <taxon>Eukaryota</taxon>
        <taxon>Metamonada</taxon>
        <taxon>Carpediemonas-like organisms</taxon>
        <taxon>Kipferlia</taxon>
    </lineage>
</organism>
<sequence length="95" mass="10371">MSNPKPPIPDSASTGSSTGDTGDVVSPLVTSPELVALLREFGVEGYGRERFQFLEVGGHMCGCMSVLYWSPCYMLGGRTGRYLYVPNHHKTVSRM</sequence>
<evidence type="ECO:0000256" key="1">
    <source>
        <dbReference type="SAM" id="MobiDB-lite"/>
    </source>
</evidence>
<proteinExistence type="predicted"/>
<keyword evidence="3" id="KW-1185">Reference proteome</keyword>
<evidence type="ECO:0000313" key="2">
    <source>
        <dbReference type="EMBL" id="GCA63586.1"/>
    </source>
</evidence>